<evidence type="ECO:0000313" key="11">
    <source>
        <dbReference type="Proteomes" id="UP000634476"/>
    </source>
</evidence>
<dbReference type="GO" id="GO:0009246">
    <property type="term" value="P:enterobacterial common antigen biosynthetic process"/>
    <property type="evidence" value="ECO:0007669"/>
    <property type="project" value="TreeGrafter"/>
</dbReference>
<accession>A0A8J3SU76</accession>
<dbReference type="AlphaFoldDB" id="A0A8J3SU76"/>
<feature type="region of interest" description="Disordered" evidence="7">
    <location>
        <begin position="366"/>
        <end position="386"/>
    </location>
</feature>
<feature type="transmembrane region" description="Helical" evidence="8">
    <location>
        <begin position="174"/>
        <end position="194"/>
    </location>
</feature>
<dbReference type="RefSeq" id="WP_203874100.1">
    <property type="nucleotide sequence ID" value="NZ_BOOK01000010.1"/>
</dbReference>
<comment type="subcellular location">
    <subcellularLocation>
        <location evidence="1">Cell membrane</location>
        <topology evidence="1">Multi-pass membrane protein</topology>
    </subcellularLocation>
</comment>
<keyword evidence="6 8" id="KW-0472">Membrane</keyword>
<protein>
    <recommendedName>
        <fullName evidence="9">Acyltransferase 3 domain-containing protein</fullName>
    </recommendedName>
</protein>
<feature type="transmembrane region" description="Helical" evidence="8">
    <location>
        <begin position="200"/>
        <end position="217"/>
    </location>
</feature>
<feature type="transmembrane region" description="Helical" evidence="8">
    <location>
        <begin position="254"/>
        <end position="274"/>
    </location>
</feature>
<evidence type="ECO:0000256" key="6">
    <source>
        <dbReference type="ARBA" id="ARBA00023136"/>
    </source>
</evidence>
<evidence type="ECO:0000256" key="1">
    <source>
        <dbReference type="ARBA" id="ARBA00004651"/>
    </source>
</evidence>
<feature type="transmembrane region" description="Helical" evidence="8">
    <location>
        <begin position="322"/>
        <end position="344"/>
    </location>
</feature>
<reference evidence="10" key="1">
    <citation type="submission" date="2021-01" db="EMBL/GenBank/DDBJ databases">
        <title>Whole genome shotgun sequence of Planobispora takensis NBRC 109077.</title>
        <authorList>
            <person name="Komaki H."/>
            <person name="Tamura T."/>
        </authorList>
    </citation>
    <scope>NUCLEOTIDE SEQUENCE</scope>
    <source>
        <strain evidence="10">NBRC 109077</strain>
    </source>
</reference>
<feature type="transmembrane region" description="Helical" evidence="8">
    <location>
        <begin position="295"/>
        <end position="316"/>
    </location>
</feature>
<dbReference type="PANTHER" id="PTHR40074">
    <property type="entry name" value="O-ACETYLTRANSFERASE WECH"/>
    <property type="match status" value="1"/>
</dbReference>
<organism evidence="10 11">
    <name type="scientific">Planobispora takensis</name>
    <dbReference type="NCBI Taxonomy" id="1367882"/>
    <lineage>
        <taxon>Bacteria</taxon>
        <taxon>Bacillati</taxon>
        <taxon>Actinomycetota</taxon>
        <taxon>Actinomycetes</taxon>
        <taxon>Streptosporangiales</taxon>
        <taxon>Streptosporangiaceae</taxon>
        <taxon>Planobispora</taxon>
    </lineage>
</organism>
<feature type="region of interest" description="Disordered" evidence="7">
    <location>
        <begin position="1"/>
        <end position="24"/>
    </location>
</feature>
<dbReference type="Proteomes" id="UP000634476">
    <property type="component" value="Unassembled WGS sequence"/>
</dbReference>
<dbReference type="GO" id="GO:0016413">
    <property type="term" value="F:O-acetyltransferase activity"/>
    <property type="evidence" value="ECO:0007669"/>
    <property type="project" value="TreeGrafter"/>
</dbReference>
<feature type="compositionally biased region" description="Pro residues" evidence="7">
    <location>
        <begin position="1"/>
        <end position="23"/>
    </location>
</feature>
<comment type="caution">
    <text evidence="10">The sequence shown here is derived from an EMBL/GenBank/DDBJ whole genome shotgun (WGS) entry which is preliminary data.</text>
</comment>
<proteinExistence type="inferred from homology"/>
<feature type="transmembrane region" description="Helical" evidence="8">
    <location>
        <begin position="151"/>
        <end position="167"/>
    </location>
</feature>
<keyword evidence="5 8" id="KW-1133">Transmembrane helix</keyword>
<keyword evidence="11" id="KW-1185">Reference proteome</keyword>
<evidence type="ECO:0000256" key="8">
    <source>
        <dbReference type="SAM" id="Phobius"/>
    </source>
</evidence>
<gene>
    <name evidence="10" type="ORF">Pta02_16690</name>
</gene>
<keyword evidence="4 8" id="KW-0812">Transmembrane</keyword>
<feature type="transmembrane region" description="Helical" evidence="8">
    <location>
        <begin position="229"/>
        <end position="248"/>
    </location>
</feature>
<feature type="transmembrane region" description="Helical" evidence="8">
    <location>
        <begin position="73"/>
        <end position="94"/>
    </location>
</feature>
<evidence type="ECO:0000313" key="10">
    <source>
        <dbReference type="EMBL" id="GIH99660.1"/>
    </source>
</evidence>
<dbReference type="EMBL" id="BOOK01000010">
    <property type="protein sequence ID" value="GIH99660.1"/>
    <property type="molecule type" value="Genomic_DNA"/>
</dbReference>
<evidence type="ECO:0000256" key="2">
    <source>
        <dbReference type="ARBA" id="ARBA00007400"/>
    </source>
</evidence>
<dbReference type="Pfam" id="PF01757">
    <property type="entry name" value="Acyl_transf_3"/>
    <property type="match status" value="1"/>
</dbReference>
<comment type="similarity">
    <text evidence="2">Belongs to the acyltransferase 3 family.</text>
</comment>
<keyword evidence="3" id="KW-1003">Cell membrane</keyword>
<evidence type="ECO:0000256" key="7">
    <source>
        <dbReference type="SAM" id="MobiDB-lite"/>
    </source>
</evidence>
<evidence type="ECO:0000259" key="9">
    <source>
        <dbReference type="Pfam" id="PF01757"/>
    </source>
</evidence>
<sequence length="386" mass="41071">MTALRPAPPVPSPPAGGTPPAAPGPRRIGWADTAKGVCILLVVLWHVVAKQYLRLDWRLGLPIPGAWGALGELLLPLRMPLFFAVSGMFALGAVNRPWRVVARSRVARFLYLYVLWLLAHTALLNTTPGFPTDRAADALGLLEQLTITPSNLWYLYALALYFVIAKLTRRFPRILVLGLALALSVLASADLLAAPGNRAGLYQNLVFFLGGLYFRPAVERLAAAADWRLLVLTGGVYGSALLAMTLTRSQDVPGVWPLVSAAATVFGVTAAAVLSRWSAPARLLRSIGRQTLPIYVMHMPILALLGLALAGPLSGLAGPWRAVAALVQPLVLTAAVAGICLLLHRGLHAAGAGRILFDLPGRRTERGPAPQPPFTGPPAGRSATRL</sequence>
<feature type="domain" description="Acyltransferase 3" evidence="9">
    <location>
        <begin position="29"/>
        <end position="340"/>
    </location>
</feature>
<evidence type="ECO:0000256" key="4">
    <source>
        <dbReference type="ARBA" id="ARBA00022692"/>
    </source>
</evidence>
<dbReference type="GO" id="GO:0005886">
    <property type="term" value="C:plasma membrane"/>
    <property type="evidence" value="ECO:0007669"/>
    <property type="project" value="UniProtKB-SubCell"/>
</dbReference>
<name>A0A8J3SU76_9ACTN</name>
<evidence type="ECO:0000256" key="3">
    <source>
        <dbReference type="ARBA" id="ARBA00022475"/>
    </source>
</evidence>
<feature type="transmembrane region" description="Helical" evidence="8">
    <location>
        <begin position="106"/>
        <end position="124"/>
    </location>
</feature>
<dbReference type="InterPro" id="IPR002656">
    <property type="entry name" value="Acyl_transf_3_dom"/>
</dbReference>
<evidence type="ECO:0000256" key="5">
    <source>
        <dbReference type="ARBA" id="ARBA00022989"/>
    </source>
</evidence>
<dbReference type="PANTHER" id="PTHR40074:SF4">
    <property type="entry name" value="INNER MEMBRANE PROTEIN YCFT"/>
    <property type="match status" value="1"/>
</dbReference>